<keyword evidence="19" id="KW-1185">Reference proteome</keyword>
<dbReference type="EC" id="2.7.13.3" evidence="3"/>
<protein>
    <recommendedName>
        <fullName evidence="3">histidine kinase</fullName>
        <ecNumber evidence="3">2.7.13.3</ecNumber>
    </recommendedName>
</protein>
<dbReference type="InterPro" id="IPR004358">
    <property type="entry name" value="Sig_transdc_His_kin-like_C"/>
</dbReference>
<dbReference type="InterPro" id="IPR003661">
    <property type="entry name" value="HisK_dim/P_dom"/>
</dbReference>
<dbReference type="SUPFAM" id="SSF47384">
    <property type="entry name" value="Homodimeric domain of signal transducing histidine kinase"/>
    <property type="match status" value="1"/>
</dbReference>
<feature type="transmembrane region" description="Helical" evidence="15">
    <location>
        <begin position="166"/>
        <end position="184"/>
    </location>
</feature>
<dbReference type="PANTHER" id="PTHR44936:SF5">
    <property type="entry name" value="SENSOR HISTIDINE KINASE ENVZ"/>
    <property type="match status" value="1"/>
</dbReference>
<evidence type="ECO:0000256" key="11">
    <source>
        <dbReference type="ARBA" id="ARBA00022840"/>
    </source>
</evidence>
<dbReference type="InterPro" id="IPR003594">
    <property type="entry name" value="HATPase_dom"/>
</dbReference>
<evidence type="ECO:0000256" key="12">
    <source>
        <dbReference type="ARBA" id="ARBA00022989"/>
    </source>
</evidence>
<evidence type="ECO:0000256" key="3">
    <source>
        <dbReference type="ARBA" id="ARBA00012438"/>
    </source>
</evidence>
<keyword evidence="10" id="KW-0418">Kinase</keyword>
<dbReference type="PRINTS" id="PR00344">
    <property type="entry name" value="BCTRLSENSOR"/>
</dbReference>
<dbReference type="Gene3D" id="3.30.565.10">
    <property type="entry name" value="Histidine kinase-like ATPase, C-terminal domain"/>
    <property type="match status" value="1"/>
</dbReference>
<dbReference type="Gene3D" id="1.10.287.130">
    <property type="match status" value="1"/>
</dbReference>
<evidence type="ECO:0000256" key="14">
    <source>
        <dbReference type="ARBA" id="ARBA00023136"/>
    </source>
</evidence>
<evidence type="ECO:0000259" key="16">
    <source>
        <dbReference type="PROSITE" id="PS50109"/>
    </source>
</evidence>
<dbReference type="EMBL" id="CP071060">
    <property type="protein sequence ID" value="QSI77034.1"/>
    <property type="molecule type" value="Genomic_DNA"/>
</dbReference>
<dbReference type="Pfam" id="PF00672">
    <property type="entry name" value="HAMP"/>
    <property type="match status" value="1"/>
</dbReference>
<dbReference type="PROSITE" id="PS50885">
    <property type="entry name" value="HAMP"/>
    <property type="match status" value="1"/>
</dbReference>
<dbReference type="RefSeq" id="WP_206254596.1">
    <property type="nucleotide sequence ID" value="NZ_CP071060.1"/>
</dbReference>
<accession>A0ABX7M5I7</accession>
<keyword evidence="7" id="KW-0808">Transferase</keyword>
<dbReference type="CDD" id="cd00082">
    <property type="entry name" value="HisKA"/>
    <property type="match status" value="1"/>
</dbReference>
<organism evidence="18 19">
    <name type="scientific">Niveibacterium microcysteis</name>
    <dbReference type="NCBI Taxonomy" id="2811415"/>
    <lineage>
        <taxon>Bacteria</taxon>
        <taxon>Pseudomonadati</taxon>
        <taxon>Pseudomonadota</taxon>
        <taxon>Betaproteobacteria</taxon>
        <taxon>Rhodocyclales</taxon>
        <taxon>Rhodocyclaceae</taxon>
        <taxon>Niveibacterium</taxon>
    </lineage>
</organism>
<dbReference type="CDD" id="cd06225">
    <property type="entry name" value="HAMP"/>
    <property type="match status" value="1"/>
</dbReference>
<evidence type="ECO:0000256" key="1">
    <source>
        <dbReference type="ARBA" id="ARBA00000085"/>
    </source>
</evidence>
<keyword evidence="13" id="KW-0902">Two-component regulatory system</keyword>
<evidence type="ECO:0000256" key="5">
    <source>
        <dbReference type="ARBA" id="ARBA00022519"/>
    </source>
</evidence>
<keyword evidence="9" id="KW-0547">Nucleotide-binding</keyword>
<dbReference type="SUPFAM" id="SSF55874">
    <property type="entry name" value="ATPase domain of HSP90 chaperone/DNA topoisomerase II/histidine kinase"/>
    <property type="match status" value="1"/>
</dbReference>
<keyword evidence="12 15" id="KW-1133">Transmembrane helix</keyword>
<dbReference type="PANTHER" id="PTHR44936">
    <property type="entry name" value="SENSOR PROTEIN CREC"/>
    <property type="match status" value="1"/>
</dbReference>
<evidence type="ECO:0000256" key="9">
    <source>
        <dbReference type="ARBA" id="ARBA00022741"/>
    </source>
</evidence>
<evidence type="ECO:0000313" key="19">
    <source>
        <dbReference type="Proteomes" id="UP000663570"/>
    </source>
</evidence>
<evidence type="ECO:0000256" key="13">
    <source>
        <dbReference type="ARBA" id="ARBA00023012"/>
    </source>
</evidence>
<comment type="subcellular location">
    <subcellularLocation>
        <location evidence="2">Cell inner membrane</location>
        <topology evidence="2">Multi-pass membrane protein</topology>
    </subcellularLocation>
</comment>
<keyword evidence="4" id="KW-1003">Cell membrane</keyword>
<dbReference type="SMART" id="SM00387">
    <property type="entry name" value="HATPase_c"/>
    <property type="match status" value="1"/>
</dbReference>
<dbReference type="InterPro" id="IPR036890">
    <property type="entry name" value="HATPase_C_sf"/>
</dbReference>
<keyword evidence="11" id="KW-0067">ATP-binding</keyword>
<sequence length="442" mass="48274">MQLRLIPKSLAVRIFFLMAGGIVAATFLSRWVIEKLYINELEQLGRTSAIERISDVVRVLDAIPREARPQAAAGISFERLAVSFPAQIGNGAEVEPALSDKLARGIRRAPGKVSLEALPPPPCTPDVMPDCKDLAKRFAAELALADGQPVRVEYTTRWIKIGDADWVPWVIGIAMLVVLAWLSVRIATRPLRALAEHATGLGRDLRRKPLDENGPTEVRDAAHAFNTMQAQIRRQIDERTQMLAAIAHDLKTPLTRMRLRLELIDEDALRNKFSEDLGAMQSLIDEGLDFARSVDAQEQAQRIDLSALLDSLCEDARDTGQAVAFKGEAGIIIPARANALRRVFLNLMDNAVKYGGDAEVSVSRQGGEIAVRVRDHGPGIPPDQLENVLKPYFRLEGSRSRETGGTGLGLAIAANLVNAQGGRLKLRNHPDGGLEAEVKIAG</sequence>
<keyword evidence="8 15" id="KW-0812">Transmembrane</keyword>
<evidence type="ECO:0000256" key="8">
    <source>
        <dbReference type="ARBA" id="ARBA00022692"/>
    </source>
</evidence>
<evidence type="ECO:0000259" key="17">
    <source>
        <dbReference type="PROSITE" id="PS50885"/>
    </source>
</evidence>
<evidence type="ECO:0000256" key="15">
    <source>
        <dbReference type="SAM" id="Phobius"/>
    </source>
</evidence>
<name>A0ABX7M5I7_9RHOO</name>
<feature type="domain" description="Histidine kinase" evidence="16">
    <location>
        <begin position="245"/>
        <end position="442"/>
    </location>
</feature>
<dbReference type="SMART" id="SM00388">
    <property type="entry name" value="HisKA"/>
    <property type="match status" value="1"/>
</dbReference>
<feature type="domain" description="HAMP" evidence="17">
    <location>
        <begin position="185"/>
        <end position="237"/>
    </location>
</feature>
<dbReference type="InterPro" id="IPR005467">
    <property type="entry name" value="His_kinase_dom"/>
</dbReference>
<keyword evidence="14 15" id="KW-0472">Membrane</keyword>
<dbReference type="Proteomes" id="UP000663570">
    <property type="component" value="Chromosome"/>
</dbReference>
<comment type="catalytic activity">
    <reaction evidence="1">
        <text>ATP + protein L-histidine = ADP + protein N-phospho-L-histidine.</text>
        <dbReference type="EC" id="2.7.13.3"/>
    </reaction>
</comment>
<evidence type="ECO:0000256" key="10">
    <source>
        <dbReference type="ARBA" id="ARBA00022777"/>
    </source>
</evidence>
<dbReference type="SMART" id="SM00304">
    <property type="entry name" value="HAMP"/>
    <property type="match status" value="1"/>
</dbReference>
<dbReference type="Pfam" id="PF02518">
    <property type="entry name" value="HATPase_c"/>
    <property type="match status" value="1"/>
</dbReference>
<dbReference type="Pfam" id="PF00512">
    <property type="entry name" value="HisKA"/>
    <property type="match status" value="1"/>
</dbReference>
<dbReference type="PROSITE" id="PS50109">
    <property type="entry name" value="HIS_KIN"/>
    <property type="match status" value="1"/>
</dbReference>
<evidence type="ECO:0000313" key="18">
    <source>
        <dbReference type="EMBL" id="QSI77034.1"/>
    </source>
</evidence>
<evidence type="ECO:0000256" key="4">
    <source>
        <dbReference type="ARBA" id="ARBA00022475"/>
    </source>
</evidence>
<dbReference type="InterPro" id="IPR003660">
    <property type="entry name" value="HAMP_dom"/>
</dbReference>
<evidence type="ECO:0000256" key="2">
    <source>
        <dbReference type="ARBA" id="ARBA00004429"/>
    </source>
</evidence>
<reference evidence="18 19" key="1">
    <citation type="submission" date="2021-02" db="EMBL/GenBank/DDBJ databases">
        <title>Niveibacterium changnyeongensis HC41.</title>
        <authorList>
            <person name="Kang M."/>
        </authorList>
    </citation>
    <scope>NUCLEOTIDE SEQUENCE [LARGE SCALE GENOMIC DNA]</scope>
    <source>
        <strain evidence="18 19">HC41</strain>
    </source>
</reference>
<dbReference type="InterPro" id="IPR050980">
    <property type="entry name" value="2C_sensor_his_kinase"/>
</dbReference>
<keyword evidence="6" id="KW-0597">Phosphoprotein</keyword>
<feature type="transmembrane region" description="Helical" evidence="15">
    <location>
        <begin position="12"/>
        <end position="33"/>
    </location>
</feature>
<evidence type="ECO:0000256" key="6">
    <source>
        <dbReference type="ARBA" id="ARBA00022553"/>
    </source>
</evidence>
<dbReference type="InterPro" id="IPR036097">
    <property type="entry name" value="HisK_dim/P_sf"/>
</dbReference>
<keyword evidence="5" id="KW-0997">Cell inner membrane</keyword>
<evidence type="ECO:0000256" key="7">
    <source>
        <dbReference type="ARBA" id="ARBA00022679"/>
    </source>
</evidence>
<gene>
    <name evidence="18" type="ORF">JY500_21740</name>
</gene>
<proteinExistence type="predicted"/>